<dbReference type="RefSeq" id="WP_252665457.1">
    <property type="nucleotide sequence ID" value="NZ_CP098612.1"/>
</dbReference>
<dbReference type="Pfam" id="PF13242">
    <property type="entry name" value="Hydrolase_like"/>
    <property type="match status" value="1"/>
</dbReference>
<dbReference type="InterPro" id="IPR036412">
    <property type="entry name" value="HAD-like_sf"/>
</dbReference>
<keyword evidence="2" id="KW-1185">Reference proteome</keyword>
<gene>
    <name evidence="1" type="ORF">NEA10_20750</name>
</gene>
<dbReference type="PANTHER" id="PTHR42891:SF1">
    <property type="entry name" value="D-GLYCERO-BETA-D-MANNO-HEPTOSE-1,7-BISPHOSPHATE 7-PHOSPHATASE"/>
    <property type="match status" value="1"/>
</dbReference>
<evidence type="ECO:0000313" key="1">
    <source>
        <dbReference type="EMBL" id="USR93276.1"/>
    </source>
</evidence>
<proteinExistence type="predicted"/>
<accession>A0ABY5AWZ0</accession>
<dbReference type="Gene3D" id="3.40.50.1000">
    <property type="entry name" value="HAD superfamily/HAD-like"/>
    <property type="match status" value="1"/>
</dbReference>
<dbReference type="EMBL" id="CP098612">
    <property type="protein sequence ID" value="USR93276.1"/>
    <property type="molecule type" value="Genomic_DNA"/>
</dbReference>
<sequence>MDALEFEQRLNDLWAERPQGSQPRAALARKRHELAKRLIKAASEHCRTPEDQEVIASWHGWHRPDAIHWEYATDRRCTGIEDFLTWLLAQRDEWMDGAVNDCEFADAQHILLKTRIQVGSVKQIRWAVDLMQSPKGIEALAIVRRTTPAPKIPTGAEWWIENREDILQALQNYQQSGGKGVLIADLDGSLRQTVSGETFINDPDDQEAMAGAVEALNTVPYECIGCTNQLGVKLKHKTLMDTVREQQRTLELFPKLNAILFCPDDGETCWCVQQDRFWRISDDYPHATIHSFRKPGPGMLFIAMSLAGANPEDSMMIGDRPEDEAAARAANVQFQWADEFRTKGLRGATAL</sequence>
<protein>
    <submittedName>
        <fullName evidence="1">HAD hydrolase-like protein</fullName>
    </submittedName>
</protein>
<evidence type="ECO:0000313" key="2">
    <source>
        <dbReference type="Proteomes" id="UP001056708"/>
    </source>
</evidence>
<geneLocation type="plasmid" evidence="1 2">
    <name>unnamed</name>
</geneLocation>
<organism evidence="1 2">
    <name type="scientific">Phormidium yuhuli AB48</name>
    <dbReference type="NCBI Taxonomy" id="2940671"/>
    <lineage>
        <taxon>Bacteria</taxon>
        <taxon>Bacillati</taxon>
        <taxon>Cyanobacteriota</taxon>
        <taxon>Cyanophyceae</taxon>
        <taxon>Oscillatoriophycideae</taxon>
        <taxon>Oscillatoriales</taxon>
        <taxon>Oscillatoriaceae</taxon>
        <taxon>Phormidium</taxon>
        <taxon>Phormidium yuhuli</taxon>
    </lineage>
</organism>
<name>A0ABY5AWZ0_9CYAN</name>
<keyword evidence="1" id="KW-0614">Plasmid</keyword>
<dbReference type="InterPro" id="IPR023214">
    <property type="entry name" value="HAD_sf"/>
</dbReference>
<dbReference type="PANTHER" id="PTHR42891">
    <property type="entry name" value="D-GLYCERO-BETA-D-MANNO-HEPTOSE-1,7-BISPHOSPHATE 7-PHOSPHATASE"/>
    <property type="match status" value="1"/>
</dbReference>
<dbReference type="SUPFAM" id="SSF56784">
    <property type="entry name" value="HAD-like"/>
    <property type="match status" value="1"/>
</dbReference>
<dbReference type="Proteomes" id="UP001056708">
    <property type="component" value="Plasmid unnamed"/>
</dbReference>
<dbReference type="InterPro" id="IPR004446">
    <property type="entry name" value="Heptose_bisP_phosphatase"/>
</dbReference>
<reference evidence="1" key="1">
    <citation type="submission" date="2022-06" db="EMBL/GenBank/DDBJ databases">
        <title>Genome sequence of Phormidium yuhuli AB48 isolated from an industrial photobioreactor environment.</title>
        <authorList>
            <person name="Qiu Y."/>
            <person name="Noonan A.J.C."/>
            <person name="Dofher K."/>
            <person name="Koch M."/>
            <person name="Kieft B."/>
            <person name="Lin X."/>
            <person name="Ziels R.M."/>
            <person name="Hallam S.J."/>
        </authorList>
    </citation>
    <scope>NUCLEOTIDE SEQUENCE</scope>
    <source>
        <strain evidence="1">AB48</strain>
        <plasmid evidence="1">unnamed</plasmid>
    </source>
</reference>